<dbReference type="InterPro" id="IPR013320">
    <property type="entry name" value="ConA-like_dom_sf"/>
</dbReference>
<keyword evidence="4" id="KW-0677">Repeat</keyword>
<dbReference type="Proteomes" id="UP001328107">
    <property type="component" value="Unassembled WGS sequence"/>
</dbReference>
<proteinExistence type="predicted"/>
<dbReference type="SUPFAM" id="SSF49899">
    <property type="entry name" value="Concanavalin A-like lectins/glucanases"/>
    <property type="match status" value="1"/>
</dbReference>
<feature type="disulfide bond" evidence="7">
    <location>
        <begin position="160"/>
        <end position="169"/>
    </location>
</feature>
<comment type="caution">
    <text evidence="12">The sequence shown here is derived from an EMBL/GenBank/DDBJ whole genome shotgun (WGS) entry which is preliminary data.</text>
</comment>
<dbReference type="PANTHER" id="PTHR24033">
    <property type="entry name" value="EGF-LIKE DOMAIN-CONTAINING PROTEIN"/>
    <property type="match status" value="1"/>
</dbReference>
<dbReference type="PROSITE" id="PS50825">
    <property type="entry name" value="HYR"/>
    <property type="match status" value="1"/>
</dbReference>
<reference evidence="13" key="1">
    <citation type="submission" date="2022-10" db="EMBL/GenBank/DDBJ databases">
        <title>Genome assembly of Pristionchus species.</title>
        <authorList>
            <person name="Yoshida K."/>
            <person name="Sommer R.J."/>
        </authorList>
    </citation>
    <scope>NUCLEOTIDE SEQUENCE [LARGE SCALE GENOMIC DNA]</scope>
    <source>
        <strain evidence="13">RS5460</strain>
    </source>
</reference>
<dbReference type="Gene3D" id="2.10.25.10">
    <property type="entry name" value="Laminin"/>
    <property type="match status" value="4"/>
</dbReference>
<dbReference type="InterPro" id="IPR051830">
    <property type="entry name" value="NOTCH_homolog"/>
</dbReference>
<evidence type="ECO:0000256" key="6">
    <source>
        <dbReference type="ARBA" id="ARBA00023180"/>
    </source>
</evidence>
<sequence>IRPDADFVLMSQSVRDGTWFSIRVQSTNVFDYKLTDLNDNQVTRIDSGNNRLRMSSVDGDSTSSSFASVVDLSAITRSPLKRRACSSFPTSSSPLFCQNTGDVVVQVSNSKGVLRSFFARCMQSPFPAVSPPTDCASTGCIEENTGYCYINENRHYTCSCRKEYSGQFCEYHDTTESTCPAAFQTALNDASTDSDIMSGGCGCTADMSSCSVNRDDPCDNQCSSDSFCQFIQMSVNTVNPLIPTERAVAACVCKPGFEGEFCDRKQAKDCSGKPCHNGADCIDKTDPTSFDCICAPGFTGQFCDISMGLCTENTCENGGTCFNLDPLSTFCLCRGGFAGDRCERMLNLGCFNDGKQNANGSCECTWAWTGEYCTVLKDPMPLDVCGCSNGATCVYDEKDGQPQTSCKCPANLVGDKCQYPVDPCSLTPCGANGTCIAQSNEHGYRCKCDTDYAGELCEIYVGGDSCKEDTCVNGGTCTKDKCTCPVPYTGTHCQDTMSCDGFCLNNGTCNEVNDKPVCQCKLNNGGKQCDKVVDKSYNLKIIPASQQMEIGLSELGTTFSVCSWIRATPKDPSSNPEMPILEIGFGKDKLRVTTWKATVKGTPLDAFNMQLMQWQQFCVRCNAKNKCDAFSNGVKMGKTASGFTTSSTSSPSLLIAPPLGNGETNGEMLTGELSRLSIFNRAISDSEAAAFAFGCSSTVGDPAADAVWRGILDAAPRSALVSPGLCETSKCWPGTCGTPTDKSPPLATLCPPDVIYNSTRPRVIRWDEPVFDDDQSVVKIDSNYRSGDIFVWGAHHVVYTATDPSGNTGRCEFDIYLAPNQCDWPEEPSQAYLTIRETFDGESGSLLTASLQCANEKYPYDGPKFYVCDYMGQWQRSYFSPAHSTILDTPVFTLPACGEVSEQEQTMDGKVDYNGSFDCDELRAQVEQAIDKVLEGVCPDGIDGCATVIISDCQQKLRRIEIADEEEPVITYRIIIESNDLLIYQNVQSELEKIEGVKDVQIEDPVVKCSERHPLQFESNEETLCAEVPPGFFIASPTEKNVCPINTYQDQSNKDHCENCPDTPVETITQSEGATKKSDCFQNCNEGNWCDFSAGIGVSGAFDHCCKPCAKGSYASGKGSLQCQNCKDGMTTRNEGSVDEGECYWPCTKGEEMDLDTNQCSKCEVGKYKDSKDPGQCQSCPSGLTTAGKGTTSSSDCSLLNCPPNTYVNPNPKGSINPDTFKLDDFCLPCEKGTWQPKSNQTSCTKCVDSPNPPPTCVMENECSPQQENGCGDGMKCEKYADNNYFHCVKDDSEQHSGGGSLVWWQIILIAAGSCLAVAVIVAIAVIVAMRCCNVGKKVTKDNESFSHERRTTGDNFGSTVPDKQEGHLDDLPTQMLVGEMPPVQVDMFDIYTKGPTVPPTRMTEQQPIEYQRQTTAIPSAAVVRMRKKMSNASRDNVPRQSRPFSQSSIASVPSIRDPVARSSGNYFVPSVTIRSNSESSLDSFSIGSASSRQSGVRQRLRPDSTQIVHALIDALDEDRFRGGWDKESSIL</sequence>
<feature type="domain" description="EGF-like" evidence="10">
    <location>
        <begin position="266"/>
        <end position="304"/>
    </location>
</feature>
<dbReference type="PROSITE" id="PS50026">
    <property type="entry name" value="EGF_3"/>
    <property type="match status" value="7"/>
</dbReference>
<dbReference type="SUPFAM" id="SSF57196">
    <property type="entry name" value="EGF/Laminin"/>
    <property type="match status" value="3"/>
</dbReference>
<dbReference type="SMART" id="SM01411">
    <property type="entry name" value="Ephrin_rec_like"/>
    <property type="match status" value="4"/>
</dbReference>
<dbReference type="Gene3D" id="2.10.50.10">
    <property type="entry name" value="Tumor Necrosis Factor Receptor, subunit A, domain 2"/>
    <property type="match status" value="2"/>
</dbReference>
<accession>A0AAN4ZK84</accession>
<dbReference type="SMART" id="SM00181">
    <property type="entry name" value="EGF"/>
    <property type="match status" value="9"/>
</dbReference>
<feature type="disulfide bond" evidence="7">
    <location>
        <begin position="520"/>
        <end position="529"/>
    </location>
</feature>
<dbReference type="PANTHER" id="PTHR24033:SF151">
    <property type="entry name" value="NOTCH 2"/>
    <property type="match status" value="1"/>
</dbReference>
<feature type="transmembrane region" description="Helical" evidence="9">
    <location>
        <begin position="1303"/>
        <end position="1328"/>
    </location>
</feature>
<feature type="domain" description="EGF-like" evidence="10">
    <location>
        <begin position="495"/>
        <end position="530"/>
    </location>
</feature>
<evidence type="ECO:0000256" key="1">
    <source>
        <dbReference type="ARBA" id="ARBA00004613"/>
    </source>
</evidence>
<dbReference type="Pfam" id="PF13385">
    <property type="entry name" value="Laminin_G_3"/>
    <property type="match status" value="1"/>
</dbReference>
<evidence type="ECO:0000259" key="11">
    <source>
        <dbReference type="PROSITE" id="PS50825"/>
    </source>
</evidence>
<dbReference type="GO" id="GO:0007399">
    <property type="term" value="P:nervous system development"/>
    <property type="evidence" value="ECO:0007669"/>
    <property type="project" value="UniProtKB-ARBA"/>
</dbReference>
<feature type="domain" description="HYR" evidence="11">
    <location>
        <begin position="740"/>
        <end position="819"/>
    </location>
</feature>
<dbReference type="Pfam" id="PF02494">
    <property type="entry name" value="HYR"/>
    <property type="match status" value="1"/>
</dbReference>
<dbReference type="EMBL" id="BTRK01000003">
    <property type="protein sequence ID" value="GMR41409.1"/>
    <property type="molecule type" value="Genomic_DNA"/>
</dbReference>
<feature type="non-terminal residue" evidence="12">
    <location>
        <position position="1"/>
    </location>
</feature>
<feature type="disulfide bond" evidence="7">
    <location>
        <begin position="333"/>
        <end position="342"/>
    </location>
</feature>
<comment type="subcellular location">
    <subcellularLocation>
        <location evidence="1">Secreted</location>
    </subcellularLocation>
</comment>
<dbReference type="GO" id="GO:0005576">
    <property type="term" value="C:extracellular region"/>
    <property type="evidence" value="ECO:0007669"/>
    <property type="project" value="UniProtKB-SubCell"/>
</dbReference>
<feature type="region of interest" description="Disordered" evidence="8">
    <location>
        <begin position="1480"/>
        <end position="1502"/>
    </location>
</feature>
<feature type="disulfide bond" evidence="7">
    <location>
        <begin position="484"/>
        <end position="493"/>
    </location>
</feature>
<evidence type="ECO:0000256" key="5">
    <source>
        <dbReference type="ARBA" id="ARBA00023157"/>
    </source>
</evidence>
<dbReference type="InterPro" id="IPR003410">
    <property type="entry name" value="HYR_dom"/>
</dbReference>
<evidence type="ECO:0000256" key="9">
    <source>
        <dbReference type="SAM" id="Phobius"/>
    </source>
</evidence>
<evidence type="ECO:0000256" key="2">
    <source>
        <dbReference type="ARBA" id="ARBA00022525"/>
    </source>
</evidence>
<keyword evidence="3 7" id="KW-0245">EGF-like domain</keyword>
<feature type="domain" description="EGF-like" evidence="10">
    <location>
        <begin position="462"/>
        <end position="494"/>
    </location>
</feature>
<feature type="domain" description="EGF-like" evidence="10">
    <location>
        <begin position="420"/>
        <end position="458"/>
    </location>
</feature>
<dbReference type="SUPFAM" id="SSF57184">
    <property type="entry name" value="Growth factor receptor domain"/>
    <property type="match status" value="1"/>
</dbReference>
<gene>
    <name evidence="12" type="ORF">PMAYCL1PPCAC_11604</name>
</gene>
<name>A0AAN4ZK84_9BILA</name>
<dbReference type="InterPro" id="IPR009030">
    <property type="entry name" value="Growth_fac_rcpt_cys_sf"/>
</dbReference>
<feature type="disulfide bond" evidence="7">
    <location>
        <begin position="275"/>
        <end position="292"/>
    </location>
</feature>
<protein>
    <submittedName>
        <fullName evidence="12">Uncharacterized protein</fullName>
    </submittedName>
</protein>
<keyword evidence="9" id="KW-1133">Transmembrane helix</keyword>
<dbReference type="InterPro" id="IPR011641">
    <property type="entry name" value="Tyr-kin_ephrin_A/B_rcpt-like"/>
</dbReference>
<feature type="region of interest" description="Disordered" evidence="8">
    <location>
        <begin position="1431"/>
        <end position="1452"/>
    </location>
</feature>
<keyword evidence="2" id="KW-0964">Secreted</keyword>
<feature type="disulfide bond" evidence="7">
    <location>
        <begin position="408"/>
        <end position="417"/>
    </location>
</feature>
<keyword evidence="9" id="KW-0472">Membrane</keyword>
<dbReference type="PROSITE" id="PS00022">
    <property type="entry name" value="EGF_1"/>
    <property type="match status" value="8"/>
</dbReference>
<feature type="domain" description="EGF-like" evidence="10">
    <location>
        <begin position="306"/>
        <end position="343"/>
    </location>
</feature>
<feature type="domain" description="EGF-like" evidence="10">
    <location>
        <begin position="131"/>
        <end position="170"/>
    </location>
</feature>
<feature type="domain" description="EGF-like" evidence="10">
    <location>
        <begin position="381"/>
        <end position="418"/>
    </location>
</feature>
<keyword evidence="6" id="KW-0325">Glycoprotein</keyword>
<evidence type="ECO:0000313" key="12">
    <source>
        <dbReference type="EMBL" id="GMR41409.1"/>
    </source>
</evidence>
<evidence type="ECO:0000259" key="10">
    <source>
        <dbReference type="PROSITE" id="PS50026"/>
    </source>
</evidence>
<keyword evidence="5 7" id="KW-1015">Disulfide bond</keyword>
<feature type="disulfide bond" evidence="7">
    <location>
        <begin position="294"/>
        <end position="303"/>
    </location>
</feature>
<dbReference type="FunFam" id="2.10.25.10:FF:000045">
    <property type="entry name" value="Slit guidance ligand 2"/>
    <property type="match status" value="1"/>
</dbReference>
<dbReference type="GO" id="GO:0005509">
    <property type="term" value="F:calcium ion binding"/>
    <property type="evidence" value="ECO:0007669"/>
    <property type="project" value="InterPro"/>
</dbReference>
<evidence type="ECO:0000256" key="7">
    <source>
        <dbReference type="PROSITE-ProRule" id="PRU00076"/>
    </source>
</evidence>
<evidence type="ECO:0000256" key="4">
    <source>
        <dbReference type="ARBA" id="ARBA00022737"/>
    </source>
</evidence>
<dbReference type="PROSITE" id="PS01186">
    <property type="entry name" value="EGF_2"/>
    <property type="match status" value="4"/>
</dbReference>
<feature type="compositionally biased region" description="Polar residues" evidence="8">
    <location>
        <begin position="1480"/>
        <end position="1497"/>
    </location>
</feature>
<evidence type="ECO:0000256" key="3">
    <source>
        <dbReference type="ARBA" id="ARBA00022536"/>
    </source>
</evidence>
<keyword evidence="9" id="KW-0812">Transmembrane</keyword>
<dbReference type="Pfam" id="PF07699">
    <property type="entry name" value="Ephrin_rec_like"/>
    <property type="match status" value="3"/>
</dbReference>
<organism evidence="12 13">
    <name type="scientific">Pristionchus mayeri</name>
    <dbReference type="NCBI Taxonomy" id="1317129"/>
    <lineage>
        <taxon>Eukaryota</taxon>
        <taxon>Metazoa</taxon>
        <taxon>Ecdysozoa</taxon>
        <taxon>Nematoda</taxon>
        <taxon>Chromadorea</taxon>
        <taxon>Rhabditida</taxon>
        <taxon>Rhabditina</taxon>
        <taxon>Diplogasteromorpha</taxon>
        <taxon>Diplogasteroidea</taxon>
        <taxon>Neodiplogasteridae</taxon>
        <taxon>Pristionchus</taxon>
    </lineage>
</organism>
<comment type="caution">
    <text evidence="7">Lacks conserved residue(s) required for the propagation of feature annotation.</text>
</comment>
<dbReference type="InterPro" id="IPR001881">
    <property type="entry name" value="EGF-like_Ca-bd_dom"/>
</dbReference>
<evidence type="ECO:0000256" key="8">
    <source>
        <dbReference type="SAM" id="MobiDB-lite"/>
    </source>
</evidence>
<feature type="disulfide bond" evidence="7">
    <location>
        <begin position="499"/>
        <end position="509"/>
    </location>
</feature>
<evidence type="ECO:0000313" key="13">
    <source>
        <dbReference type="Proteomes" id="UP001328107"/>
    </source>
</evidence>
<dbReference type="CDD" id="cd00054">
    <property type="entry name" value="EGF_CA"/>
    <property type="match status" value="2"/>
</dbReference>
<feature type="disulfide bond" evidence="7">
    <location>
        <begin position="448"/>
        <end position="457"/>
    </location>
</feature>
<dbReference type="Gene3D" id="2.60.120.200">
    <property type="match status" value="1"/>
</dbReference>
<feature type="region of interest" description="Disordered" evidence="8">
    <location>
        <begin position="1345"/>
        <end position="1368"/>
    </location>
</feature>
<dbReference type="SMART" id="SM00179">
    <property type="entry name" value="EGF_CA"/>
    <property type="match status" value="3"/>
</dbReference>
<feature type="disulfide bond" evidence="7">
    <location>
        <begin position="429"/>
        <end position="446"/>
    </location>
</feature>
<keyword evidence="13" id="KW-1185">Reference proteome</keyword>
<dbReference type="InterPro" id="IPR000742">
    <property type="entry name" value="EGF"/>
</dbReference>